<evidence type="ECO:0000313" key="3">
    <source>
        <dbReference type="Proteomes" id="UP000249422"/>
    </source>
</evidence>
<keyword evidence="1" id="KW-0812">Transmembrane</keyword>
<accession>A0AAX1PHP9</accession>
<protein>
    <submittedName>
        <fullName evidence="2">Uncharacterized protein</fullName>
    </submittedName>
</protein>
<name>A0AAX1PHP9_AERSA</name>
<reference evidence="2 3" key="1">
    <citation type="submission" date="2018-06" db="EMBL/GenBank/DDBJ databases">
        <title>Freshwater and sediment microbial communities from various areas in North America, analyzing microbe dynamics in response to fracking.</title>
        <authorList>
            <person name="Lamendella R."/>
        </authorList>
    </citation>
    <scope>NUCLEOTIDE SEQUENCE [LARGE SCALE GENOMIC DNA]</scope>
    <source>
        <strain evidence="2 3">17</strain>
    </source>
</reference>
<organism evidence="2 3">
    <name type="scientific">Aeromonas salmonicida</name>
    <dbReference type="NCBI Taxonomy" id="645"/>
    <lineage>
        <taxon>Bacteria</taxon>
        <taxon>Pseudomonadati</taxon>
        <taxon>Pseudomonadota</taxon>
        <taxon>Gammaproteobacteria</taxon>
        <taxon>Aeromonadales</taxon>
        <taxon>Aeromonadaceae</taxon>
        <taxon>Aeromonas</taxon>
    </lineage>
</organism>
<comment type="caution">
    <text evidence="2">The sequence shown here is derived from an EMBL/GenBank/DDBJ whole genome shotgun (WGS) entry which is preliminary data.</text>
</comment>
<sequence length="95" mass="10901">MNQVSGVLELGLLLSSLVALLVTFWSQNTGPISWEPYHICFFSLAHLCMYSCMVDMVDMVITMKTAIMVVMKKNKIYKRAHPTKMINLIKENPYE</sequence>
<feature type="transmembrane region" description="Helical" evidence="1">
    <location>
        <begin position="36"/>
        <end position="54"/>
    </location>
</feature>
<dbReference type="AlphaFoldDB" id="A0AAX1PHP9"/>
<dbReference type="Proteomes" id="UP000249422">
    <property type="component" value="Unassembled WGS sequence"/>
</dbReference>
<keyword evidence="1" id="KW-0472">Membrane</keyword>
<evidence type="ECO:0000256" key="1">
    <source>
        <dbReference type="SAM" id="Phobius"/>
    </source>
</evidence>
<gene>
    <name evidence="2" type="ORF">DEU50_1209</name>
</gene>
<dbReference type="EMBL" id="QLLM01000020">
    <property type="protein sequence ID" value="RAJ00007.1"/>
    <property type="molecule type" value="Genomic_DNA"/>
</dbReference>
<proteinExistence type="predicted"/>
<evidence type="ECO:0000313" key="2">
    <source>
        <dbReference type="EMBL" id="RAJ00007.1"/>
    </source>
</evidence>
<keyword evidence="1" id="KW-1133">Transmembrane helix</keyword>